<accession>A0A9N9IT94</accession>
<protein>
    <submittedName>
        <fullName evidence="1">17888_t:CDS:1</fullName>
    </submittedName>
</protein>
<dbReference type="EMBL" id="CAJVPY010014964">
    <property type="protein sequence ID" value="CAG8749216.1"/>
    <property type="molecule type" value="Genomic_DNA"/>
</dbReference>
<sequence length="61" mass="6764">LPKPLSNNIAAILTPNYDYVVSEQLLASNIIDIAVIFTSKFDSKQLSVSNTIEALYYVNTE</sequence>
<reference evidence="1" key="1">
    <citation type="submission" date="2021-06" db="EMBL/GenBank/DDBJ databases">
        <authorList>
            <person name="Kallberg Y."/>
            <person name="Tangrot J."/>
            <person name="Rosling A."/>
        </authorList>
    </citation>
    <scope>NUCLEOTIDE SEQUENCE</scope>
    <source>
        <strain evidence="1">MA453B</strain>
    </source>
</reference>
<name>A0A9N9IT94_9GLOM</name>
<dbReference type="OrthoDB" id="10498355at2759"/>
<organism evidence="1 2">
    <name type="scientific">Dentiscutata erythropus</name>
    <dbReference type="NCBI Taxonomy" id="1348616"/>
    <lineage>
        <taxon>Eukaryota</taxon>
        <taxon>Fungi</taxon>
        <taxon>Fungi incertae sedis</taxon>
        <taxon>Mucoromycota</taxon>
        <taxon>Glomeromycotina</taxon>
        <taxon>Glomeromycetes</taxon>
        <taxon>Diversisporales</taxon>
        <taxon>Gigasporaceae</taxon>
        <taxon>Dentiscutata</taxon>
    </lineage>
</organism>
<dbReference type="Proteomes" id="UP000789405">
    <property type="component" value="Unassembled WGS sequence"/>
</dbReference>
<evidence type="ECO:0000313" key="2">
    <source>
        <dbReference type="Proteomes" id="UP000789405"/>
    </source>
</evidence>
<keyword evidence="2" id="KW-1185">Reference proteome</keyword>
<comment type="caution">
    <text evidence="1">The sequence shown here is derived from an EMBL/GenBank/DDBJ whole genome shotgun (WGS) entry which is preliminary data.</text>
</comment>
<evidence type="ECO:0000313" key="1">
    <source>
        <dbReference type="EMBL" id="CAG8749216.1"/>
    </source>
</evidence>
<proteinExistence type="predicted"/>
<feature type="non-terminal residue" evidence="1">
    <location>
        <position position="1"/>
    </location>
</feature>
<gene>
    <name evidence="1" type="ORF">DERYTH_LOCUS16728</name>
</gene>
<dbReference type="AlphaFoldDB" id="A0A9N9IT94"/>